<organism evidence="2 3">
    <name type="scientific">Candidatus Cryptobacteroides faecigallinarum</name>
    <dbReference type="NCBI Taxonomy" id="2840763"/>
    <lineage>
        <taxon>Bacteria</taxon>
        <taxon>Pseudomonadati</taxon>
        <taxon>Bacteroidota</taxon>
        <taxon>Bacteroidia</taxon>
        <taxon>Bacteroidales</taxon>
        <taxon>Candidatus Cryptobacteroides</taxon>
    </lineage>
</organism>
<dbReference type="AlphaFoldDB" id="A0A9D9NIT6"/>
<dbReference type="EMBL" id="JADIMD010000118">
    <property type="protein sequence ID" value="MBO8475201.1"/>
    <property type="molecule type" value="Genomic_DNA"/>
</dbReference>
<dbReference type="Proteomes" id="UP000823757">
    <property type="component" value="Unassembled WGS sequence"/>
</dbReference>
<evidence type="ECO:0000259" key="1">
    <source>
        <dbReference type="SMART" id="SM00901"/>
    </source>
</evidence>
<comment type="caution">
    <text evidence="2">The sequence shown here is derived from an EMBL/GenBank/DDBJ whole genome shotgun (WGS) entry which is preliminary data.</text>
</comment>
<feature type="domain" description="FRG" evidence="1">
    <location>
        <begin position="53"/>
        <end position="157"/>
    </location>
</feature>
<gene>
    <name evidence="2" type="ORF">IAB91_07930</name>
</gene>
<proteinExistence type="predicted"/>
<evidence type="ECO:0000313" key="2">
    <source>
        <dbReference type="EMBL" id="MBO8475201.1"/>
    </source>
</evidence>
<reference evidence="2" key="1">
    <citation type="submission" date="2020-10" db="EMBL/GenBank/DDBJ databases">
        <authorList>
            <person name="Gilroy R."/>
        </authorList>
    </citation>
    <scope>NUCLEOTIDE SEQUENCE</scope>
    <source>
        <strain evidence="2">B1-13419</strain>
    </source>
</reference>
<sequence>MPLIPLKNNLRIADTQYAGDYKYSCGNVVPIFDVYSTSGLNQIIGHAKFNNKDIANVYYRGECELHNQLLPSLFRKYKKTVKAKHIRSLINSIMIDHDMQKSIKINGDIDLNAVDSAKIEGMLQHYGIKTRFIDLVDNHWVSLWMGNYKNCETKRISKYYHYYKREIQFLDFINNNDNIYQYILLVAIPNAAMEEVDGVKISDNFIEVDLRKALPSVFLRPHAQHGIVVRKKMAEEKCTDDYDLASQIIGILRIRIDMASLWLGNGELLSQANLFPPPSYDCGYDILLSRTDLFTDPEYQIAKYI</sequence>
<evidence type="ECO:0000313" key="3">
    <source>
        <dbReference type="Proteomes" id="UP000823757"/>
    </source>
</evidence>
<dbReference type="Pfam" id="PF08867">
    <property type="entry name" value="FRG"/>
    <property type="match status" value="1"/>
</dbReference>
<name>A0A9D9NIT6_9BACT</name>
<dbReference type="InterPro" id="IPR014966">
    <property type="entry name" value="FRG-dom"/>
</dbReference>
<protein>
    <submittedName>
        <fullName evidence="2">FRG domain-containing protein</fullName>
    </submittedName>
</protein>
<dbReference type="SMART" id="SM00901">
    <property type="entry name" value="FRG"/>
    <property type="match status" value="1"/>
</dbReference>
<reference evidence="2" key="2">
    <citation type="journal article" date="2021" name="PeerJ">
        <title>Extensive microbial diversity within the chicken gut microbiome revealed by metagenomics and culture.</title>
        <authorList>
            <person name="Gilroy R."/>
            <person name="Ravi A."/>
            <person name="Getino M."/>
            <person name="Pursley I."/>
            <person name="Horton D.L."/>
            <person name="Alikhan N.F."/>
            <person name="Baker D."/>
            <person name="Gharbi K."/>
            <person name="Hall N."/>
            <person name="Watson M."/>
            <person name="Adriaenssens E.M."/>
            <person name="Foster-Nyarko E."/>
            <person name="Jarju S."/>
            <person name="Secka A."/>
            <person name="Antonio M."/>
            <person name="Oren A."/>
            <person name="Chaudhuri R.R."/>
            <person name="La Ragione R."/>
            <person name="Hildebrand F."/>
            <person name="Pallen M.J."/>
        </authorList>
    </citation>
    <scope>NUCLEOTIDE SEQUENCE</scope>
    <source>
        <strain evidence="2">B1-13419</strain>
    </source>
</reference>
<accession>A0A9D9NIT6</accession>